<proteinExistence type="predicted"/>
<dbReference type="Pfam" id="PF01797">
    <property type="entry name" value="Y1_Tnp"/>
    <property type="match status" value="1"/>
</dbReference>
<dbReference type="InterPro" id="IPR002686">
    <property type="entry name" value="Transposase_17"/>
</dbReference>
<evidence type="ECO:0000313" key="3">
    <source>
        <dbReference type="Proteomes" id="UP001596091"/>
    </source>
</evidence>
<dbReference type="SUPFAM" id="SSF143422">
    <property type="entry name" value="Transposase IS200-like"/>
    <property type="match status" value="1"/>
</dbReference>
<dbReference type="RefSeq" id="WP_263342171.1">
    <property type="nucleotide sequence ID" value="NZ_JAGSYH010000010.1"/>
</dbReference>
<dbReference type="EMBL" id="JBHSPH010000007">
    <property type="protein sequence ID" value="MFC5863822.1"/>
    <property type="molecule type" value="Genomic_DNA"/>
</dbReference>
<protein>
    <submittedName>
        <fullName evidence="2">Transposase</fullName>
    </submittedName>
</protein>
<organism evidence="2 3">
    <name type="scientific">Acidicapsa dinghuensis</name>
    <dbReference type="NCBI Taxonomy" id="2218256"/>
    <lineage>
        <taxon>Bacteria</taxon>
        <taxon>Pseudomonadati</taxon>
        <taxon>Acidobacteriota</taxon>
        <taxon>Terriglobia</taxon>
        <taxon>Terriglobales</taxon>
        <taxon>Acidobacteriaceae</taxon>
        <taxon>Acidicapsa</taxon>
    </lineage>
</organism>
<dbReference type="Gene3D" id="3.30.70.1290">
    <property type="entry name" value="Transposase IS200-like"/>
    <property type="match status" value="1"/>
</dbReference>
<sequence length="183" mass="21675">MTNPLIRYQQTGDFHFITFSCYRRQAYLNSQGARDLFEQSLETIRNRYSFFVFGYVVMPEHVHLLVSEPTRALLSKAIQALKLSVAVQRRERPFWQARYYDFNVYTNAKHVEKLKYMHCNPVTRGLVQKPEDWKWSSFRHYQTGDRDTVEIESWWTAMRREQGIAETQVSEARPGAPSVVNKT</sequence>
<accession>A0ABW1EJ66</accession>
<feature type="domain" description="Transposase IS200-like" evidence="1">
    <location>
        <begin position="10"/>
        <end position="120"/>
    </location>
</feature>
<dbReference type="NCBIfam" id="NF047646">
    <property type="entry name" value="REP_Tyr_transpos"/>
    <property type="match status" value="1"/>
</dbReference>
<keyword evidence="3" id="KW-1185">Reference proteome</keyword>
<name>A0ABW1EJ66_9BACT</name>
<reference evidence="3" key="1">
    <citation type="journal article" date="2019" name="Int. J. Syst. Evol. Microbiol.">
        <title>The Global Catalogue of Microorganisms (GCM) 10K type strain sequencing project: providing services to taxonomists for standard genome sequencing and annotation.</title>
        <authorList>
            <consortium name="The Broad Institute Genomics Platform"/>
            <consortium name="The Broad Institute Genome Sequencing Center for Infectious Disease"/>
            <person name="Wu L."/>
            <person name="Ma J."/>
        </authorList>
    </citation>
    <scope>NUCLEOTIDE SEQUENCE [LARGE SCALE GENOMIC DNA]</scope>
    <source>
        <strain evidence="3">JCM 4087</strain>
    </source>
</reference>
<evidence type="ECO:0000259" key="1">
    <source>
        <dbReference type="SMART" id="SM01321"/>
    </source>
</evidence>
<dbReference type="PANTHER" id="PTHR34322:SF2">
    <property type="entry name" value="TRANSPOSASE IS200-LIKE DOMAIN-CONTAINING PROTEIN"/>
    <property type="match status" value="1"/>
</dbReference>
<dbReference type="SMART" id="SM01321">
    <property type="entry name" value="Y1_Tnp"/>
    <property type="match status" value="1"/>
</dbReference>
<dbReference type="PANTHER" id="PTHR34322">
    <property type="entry name" value="TRANSPOSASE, Y1_TNP DOMAIN-CONTAINING"/>
    <property type="match status" value="1"/>
</dbReference>
<comment type="caution">
    <text evidence="2">The sequence shown here is derived from an EMBL/GenBank/DDBJ whole genome shotgun (WGS) entry which is preliminary data.</text>
</comment>
<evidence type="ECO:0000313" key="2">
    <source>
        <dbReference type="EMBL" id="MFC5863822.1"/>
    </source>
</evidence>
<dbReference type="Proteomes" id="UP001596091">
    <property type="component" value="Unassembled WGS sequence"/>
</dbReference>
<gene>
    <name evidence="2" type="ORF">ACFPT7_16055</name>
</gene>
<dbReference type="InterPro" id="IPR036515">
    <property type="entry name" value="Transposase_17_sf"/>
</dbReference>